<dbReference type="AlphaFoldDB" id="A0AAV7NKV9"/>
<evidence type="ECO:0000256" key="1">
    <source>
        <dbReference type="SAM" id="MobiDB-lite"/>
    </source>
</evidence>
<proteinExistence type="predicted"/>
<evidence type="ECO:0000313" key="2">
    <source>
        <dbReference type="EMBL" id="KAJ1115294.1"/>
    </source>
</evidence>
<evidence type="ECO:0000313" key="3">
    <source>
        <dbReference type="Proteomes" id="UP001066276"/>
    </source>
</evidence>
<dbReference type="Proteomes" id="UP001066276">
    <property type="component" value="Chromosome 8"/>
</dbReference>
<dbReference type="EMBL" id="JANPWB010000012">
    <property type="protein sequence ID" value="KAJ1115294.1"/>
    <property type="molecule type" value="Genomic_DNA"/>
</dbReference>
<protein>
    <submittedName>
        <fullName evidence="2">Uncharacterized protein</fullName>
    </submittedName>
</protein>
<name>A0AAV7NKV9_PLEWA</name>
<reference evidence="2" key="1">
    <citation type="journal article" date="2022" name="bioRxiv">
        <title>Sequencing and chromosome-scale assembly of the giantPleurodeles waltlgenome.</title>
        <authorList>
            <person name="Brown T."/>
            <person name="Elewa A."/>
            <person name="Iarovenko S."/>
            <person name="Subramanian E."/>
            <person name="Araus A.J."/>
            <person name="Petzold A."/>
            <person name="Susuki M."/>
            <person name="Suzuki K.-i.T."/>
            <person name="Hayashi T."/>
            <person name="Toyoda A."/>
            <person name="Oliveira C."/>
            <person name="Osipova E."/>
            <person name="Leigh N.D."/>
            <person name="Simon A."/>
            <person name="Yun M.H."/>
        </authorList>
    </citation>
    <scope>NUCLEOTIDE SEQUENCE</scope>
    <source>
        <strain evidence="2">20211129_DDA</strain>
        <tissue evidence="2">Liver</tissue>
    </source>
</reference>
<feature type="compositionally biased region" description="Basic and acidic residues" evidence="1">
    <location>
        <begin position="39"/>
        <end position="48"/>
    </location>
</feature>
<accession>A0AAV7NKV9</accession>
<feature type="region of interest" description="Disordered" evidence="1">
    <location>
        <begin position="1"/>
        <end position="96"/>
    </location>
</feature>
<feature type="compositionally biased region" description="Low complexity" evidence="1">
    <location>
        <begin position="49"/>
        <end position="59"/>
    </location>
</feature>
<comment type="caution">
    <text evidence="2">The sequence shown here is derived from an EMBL/GenBank/DDBJ whole genome shotgun (WGS) entry which is preliminary data.</text>
</comment>
<sequence length="96" mass="10447">MRIPDPIEKVESSISEERDEEEEKKTETGNITAPTQTQEEGKSEKEAAARGSAGAGWRKPFLVVNTRDPKTTSSTKDATEVQEAARPNPGHALGRV</sequence>
<gene>
    <name evidence="2" type="ORF">NDU88_003520</name>
</gene>
<feature type="compositionally biased region" description="Polar residues" evidence="1">
    <location>
        <begin position="28"/>
        <end position="38"/>
    </location>
</feature>
<organism evidence="2 3">
    <name type="scientific">Pleurodeles waltl</name>
    <name type="common">Iberian ribbed newt</name>
    <dbReference type="NCBI Taxonomy" id="8319"/>
    <lineage>
        <taxon>Eukaryota</taxon>
        <taxon>Metazoa</taxon>
        <taxon>Chordata</taxon>
        <taxon>Craniata</taxon>
        <taxon>Vertebrata</taxon>
        <taxon>Euteleostomi</taxon>
        <taxon>Amphibia</taxon>
        <taxon>Batrachia</taxon>
        <taxon>Caudata</taxon>
        <taxon>Salamandroidea</taxon>
        <taxon>Salamandridae</taxon>
        <taxon>Pleurodelinae</taxon>
        <taxon>Pleurodeles</taxon>
    </lineage>
</organism>
<keyword evidence="3" id="KW-1185">Reference proteome</keyword>
<feature type="compositionally biased region" description="Basic and acidic residues" evidence="1">
    <location>
        <begin position="1"/>
        <end position="11"/>
    </location>
</feature>